<dbReference type="CDD" id="cd05471">
    <property type="entry name" value="pepsin_like"/>
    <property type="match status" value="1"/>
</dbReference>
<comment type="similarity">
    <text evidence="1 5">Belongs to the peptidase A1 family.</text>
</comment>
<feature type="signal peptide" evidence="6">
    <location>
        <begin position="1"/>
        <end position="18"/>
    </location>
</feature>
<dbReference type="GO" id="GO:0004190">
    <property type="term" value="F:aspartic-type endopeptidase activity"/>
    <property type="evidence" value="ECO:0007669"/>
    <property type="project" value="UniProtKB-KW"/>
</dbReference>
<dbReference type="PROSITE" id="PS00141">
    <property type="entry name" value="ASP_PROTEASE"/>
    <property type="match status" value="1"/>
</dbReference>
<dbReference type="PROSITE" id="PS51767">
    <property type="entry name" value="PEPTIDASE_A1"/>
    <property type="match status" value="1"/>
</dbReference>
<dbReference type="InterPro" id="IPR001461">
    <property type="entry name" value="Aspartic_peptidase_A1"/>
</dbReference>
<proteinExistence type="inferred from homology"/>
<dbReference type="STRING" id="1890683.A0A427YDD6"/>
<dbReference type="CDD" id="cd12148">
    <property type="entry name" value="fungal_TF_MHR"/>
    <property type="match status" value="2"/>
</dbReference>
<feature type="domain" description="Peptidase A1" evidence="7">
    <location>
        <begin position="129"/>
        <end position="452"/>
    </location>
</feature>
<dbReference type="PANTHER" id="PTHR47966:SF51">
    <property type="entry name" value="BETA-SITE APP-CLEAVING ENZYME, ISOFORM A-RELATED"/>
    <property type="match status" value="1"/>
</dbReference>
<dbReference type="SMART" id="SM00906">
    <property type="entry name" value="Fungal_trans"/>
    <property type="match status" value="2"/>
</dbReference>
<keyword evidence="9" id="KW-1185">Reference proteome</keyword>
<evidence type="ECO:0000313" key="9">
    <source>
        <dbReference type="Proteomes" id="UP000279259"/>
    </source>
</evidence>
<dbReference type="GO" id="GO:0008270">
    <property type="term" value="F:zinc ion binding"/>
    <property type="evidence" value="ECO:0007669"/>
    <property type="project" value="InterPro"/>
</dbReference>
<dbReference type="Proteomes" id="UP000279259">
    <property type="component" value="Unassembled WGS sequence"/>
</dbReference>
<dbReference type="Gene3D" id="2.40.70.10">
    <property type="entry name" value="Acid Proteases"/>
    <property type="match status" value="2"/>
</dbReference>
<keyword evidence="5" id="KW-0645">Protease</keyword>
<feature type="active site" evidence="4">
    <location>
        <position position="147"/>
    </location>
</feature>
<accession>A0A427YDD6</accession>
<evidence type="ECO:0000256" key="5">
    <source>
        <dbReference type="RuleBase" id="RU000454"/>
    </source>
</evidence>
<dbReference type="EMBL" id="RSCD01000015">
    <property type="protein sequence ID" value="RSH88964.1"/>
    <property type="molecule type" value="Genomic_DNA"/>
</dbReference>
<comment type="caution">
    <text evidence="8">The sequence shown here is derived from an EMBL/GenBank/DDBJ whole genome shotgun (WGS) entry which is preliminary data.</text>
</comment>
<organism evidence="8 9">
    <name type="scientific">Saitozyma podzolica</name>
    <dbReference type="NCBI Taxonomy" id="1890683"/>
    <lineage>
        <taxon>Eukaryota</taxon>
        <taxon>Fungi</taxon>
        <taxon>Dikarya</taxon>
        <taxon>Basidiomycota</taxon>
        <taxon>Agaricomycotina</taxon>
        <taxon>Tremellomycetes</taxon>
        <taxon>Tremellales</taxon>
        <taxon>Trimorphomycetaceae</taxon>
        <taxon>Saitozyma</taxon>
    </lineage>
</organism>
<evidence type="ECO:0000256" key="3">
    <source>
        <dbReference type="ARBA" id="ARBA00023242"/>
    </source>
</evidence>
<dbReference type="Pfam" id="PF04082">
    <property type="entry name" value="Fungal_trans"/>
    <property type="match status" value="1"/>
</dbReference>
<dbReference type="InterPro" id="IPR034164">
    <property type="entry name" value="Pepsin-like_dom"/>
</dbReference>
<reference evidence="8 9" key="1">
    <citation type="submission" date="2018-11" db="EMBL/GenBank/DDBJ databases">
        <title>Genome sequence of Saitozyma podzolica DSM 27192.</title>
        <authorList>
            <person name="Aliyu H."/>
            <person name="Gorte O."/>
            <person name="Ochsenreither K."/>
        </authorList>
    </citation>
    <scope>NUCLEOTIDE SEQUENCE [LARGE SCALE GENOMIC DNA]</scope>
    <source>
        <strain evidence="8 9">DSM 27192</strain>
    </source>
</reference>
<dbReference type="PANTHER" id="PTHR47966">
    <property type="entry name" value="BETA-SITE APP-CLEAVING ENZYME, ISOFORM A-RELATED"/>
    <property type="match status" value="1"/>
</dbReference>
<keyword evidence="2 5" id="KW-0064">Aspartyl protease</keyword>
<evidence type="ECO:0000256" key="6">
    <source>
        <dbReference type="SAM" id="SignalP"/>
    </source>
</evidence>
<evidence type="ECO:0000256" key="2">
    <source>
        <dbReference type="ARBA" id="ARBA00022750"/>
    </source>
</evidence>
<evidence type="ECO:0000256" key="4">
    <source>
        <dbReference type="PIRSR" id="PIRSR601461-1"/>
    </source>
</evidence>
<dbReference type="OrthoDB" id="2747330at2759"/>
<dbReference type="GO" id="GO:0003677">
    <property type="term" value="F:DNA binding"/>
    <property type="evidence" value="ECO:0007669"/>
    <property type="project" value="InterPro"/>
</dbReference>
<feature type="active site" evidence="4">
    <location>
        <position position="336"/>
    </location>
</feature>
<evidence type="ECO:0000259" key="7">
    <source>
        <dbReference type="PROSITE" id="PS51767"/>
    </source>
</evidence>
<dbReference type="Pfam" id="PF00026">
    <property type="entry name" value="Asp"/>
    <property type="match status" value="1"/>
</dbReference>
<keyword evidence="5" id="KW-0378">Hydrolase</keyword>
<gene>
    <name evidence="8" type="ORF">EHS25_002626</name>
</gene>
<dbReference type="InterPro" id="IPR021109">
    <property type="entry name" value="Peptidase_aspartic_dom_sf"/>
</dbReference>
<dbReference type="GO" id="GO:0006508">
    <property type="term" value="P:proteolysis"/>
    <property type="evidence" value="ECO:0007669"/>
    <property type="project" value="UniProtKB-KW"/>
</dbReference>
<dbReference type="InterPro" id="IPR007219">
    <property type="entry name" value="XnlR_reg_dom"/>
</dbReference>
<evidence type="ECO:0000256" key="1">
    <source>
        <dbReference type="ARBA" id="ARBA00007447"/>
    </source>
</evidence>
<feature type="chain" id="PRO_5019056264" description="Peptidase A1 domain-containing protein" evidence="6">
    <location>
        <begin position="19"/>
        <end position="1577"/>
    </location>
</feature>
<dbReference type="SUPFAM" id="SSF50630">
    <property type="entry name" value="Acid proteases"/>
    <property type="match status" value="1"/>
</dbReference>
<sequence>MWSGPIALCAVVLGTSLAESISIPGHHLANGNQARNGPFGFTADLFPVIRSTNPTDVTRNARVAQLDASIETYQRNVHDESRKRSFSQVLEAAARLEKKGAGMQKRQTSLAVNGVSMININYTGFDAQYLAPMTIGTPPQPFNLVPDTGSSDLWVTYARLNDPGHNLYNPNTSSTFQQTGGSFNDSYGKGDAVGVIVEDTVSFANFTIANKPFGMATALDQEFLSKPQDGIIGMANSILSDMDVYTFFEILVLAEILPDPSFSVYLSRSRDYLFNTSLQGGSNMCLGCMATAYNQQTVGGMVWIPVTTFAFWQVNLTGIALNGQIISGTSTPAIIDTGTSDLVLPPTVAAAMMASINAQLQSDGSYSVSVASLTSYPNFSLVFGGQAFTINPLDLVAGYTDDTRQNFSLTVQSANAQGANGEAIAIVGDVFLKNVLTVYSYSYNGAPAVGFQQLESSVNVASEASALVSQATTASLPGAPTGTLATTQSASLRQGGTIVGAAAQSSGAAASPSSSKNELPSHDVGGVVVAVTAAQVPPSGAILSDAEENLGTFGLVDQGVLEWDHVDALVTEFFTHGHKYLPLHLHQLIPASRDDLVHFAKTNPSLLTAIIVMESKHRSKGSAFYGRVHREALQPIKSTIDLVSEGEVEPSLDSIAAMLLLVDNPSGMESGAAMRHEDQIRQRWMLLGYATRCACRLGLHDNNLLEGRSEAYRGRAALLWSYCFVLEGHLNMFLPNAVSTRFTFPTLRSAFQPTGPEAAFRQYKSLSAVADMAHMAQALFDFGRFLDSVHESLYGTPGQILGLANSGQLSSAIGNLSVSLKVLESAWSSYVWQDNACKAMFEVLRDMARLYLHSAELALVYPPPDKHMARSTLQGSVPSLAKANPDFRRRCDSAASSAVSLLRGLTSAAVIAVPLRLLDYVELACIVLVQAMQAGWRSVGSDLQRQVFIARRAWKLTSALTNSDPEGLLVKACNLLPWALDSRSSQACGQAILDWKEASVRRFTESENAWLGPTSGHGMETLARHISKPPESDVRAFSGPASRREIEPISRAESLAGEHEAALVLEDMAMSRGKNVERIGPEKEFPPFGACCRVAEWDISHLRLGDAGALPEIDASGQRVLRTSVDIRTLPDATLARFLIQFYLENVNWLMPCIHVPTFEAECLAWWGRPAGKPLDQGDLQFLPLYCACLVMGLHLLNPLGMAQLGFAEQDRNHHCRQYWQLGYTALQQSDWMQVHTIRSIQAIIMIGPYLIGIKRSEFHWTLLGSAIKVAQNLRLSRLGPEPKEGATRETIRKLYGTRWIQAADREVARRVWWHLVELDWIFAAEHEFNATIFGEFVTCIPANVSDSELSGNGPVVSKPMTERTPISYFLNRLQLFRPLKDLLEASYRPGRFVYAAVMKAHEGIVRNVSESSPFYREGADLSAYASDAKDLRRCSIERSEFQRNTNLQLVRLHRFHSSLADRVPRYSASRQICVQAAKSLINNDIEPFEAPSNYWLTSYSLFTACVVLLREAAHAAHPQAIELCDLVKSGIDRLRVVIQEAAVQTTADYLEKLLGMAIVPDLSTPLTYFSGGQDPD</sequence>
<name>A0A427YDD6_9TREE</name>
<dbReference type="InterPro" id="IPR033121">
    <property type="entry name" value="PEPTIDASE_A1"/>
</dbReference>
<keyword evidence="6" id="KW-0732">Signal</keyword>
<dbReference type="InterPro" id="IPR001969">
    <property type="entry name" value="Aspartic_peptidase_AS"/>
</dbReference>
<dbReference type="GO" id="GO:0006351">
    <property type="term" value="P:DNA-templated transcription"/>
    <property type="evidence" value="ECO:0007669"/>
    <property type="project" value="InterPro"/>
</dbReference>
<dbReference type="PRINTS" id="PR00792">
    <property type="entry name" value="PEPSIN"/>
</dbReference>
<keyword evidence="3" id="KW-0539">Nucleus</keyword>
<evidence type="ECO:0000313" key="8">
    <source>
        <dbReference type="EMBL" id="RSH88964.1"/>
    </source>
</evidence>
<protein>
    <recommendedName>
        <fullName evidence="7">Peptidase A1 domain-containing protein</fullName>
    </recommendedName>
</protein>